<feature type="region of interest" description="Disordered" evidence="8">
    <location>
        <begin position="118"/>
        <end position="185"/>
    </location>
</feature>
<dbReference type="PROSITE" id="PS00973">
    <property type="entry name" value="USP_2"/>
    <property type="match status" value="1"/>
</dbReference>
<comment type="catalytic activity">
    <reaction evidence="1">
        <text>Thiol-dependent hydrolysis of ester, thioester, amide, peptide and isopeptide bonds formed by the C-terminal Gly of ubiquitin (a 76-residue protein attached to proteins as an intracellular targeting signal).</text>
        <dbReference type="EC" id="3.4.19.12"/>
    </reaction>
</comment>
<evidence type="ECO:0000256" key="6">
    <source>
        <dbReference type="ARBA" id="ARBA00022833"/>
    </source>
</evidence>
<dbReference type="InterPro" id="IPR018200">
    <property type="entry name" value="USP_CS"/>
</dbReference>
<dbReference type="Pfam" id="PF01753">
    <property type="entry name" value="zf-MYND"/>
    <property type="match status" value="1"/>
</dbReference>
<feature type="compositionally biased region" description="Pro residues" evidence="8">
    <location>
        <begin position="122"/>
        <end position="133"/>
    </location>
</feature>
<dbReference type="Pfam" id="PF00443">
    <property type="entry name" value="UCH"/>
    <property type="match status" value="1"/>
</dbReference>
<dbReference type="PROSITE" id="PS50865">
    <property type="entry name" value="ZF_MYND_2"/>
    <property type="match status" value="1"/>
</dbReference>
<evidence type="ECO:0000256" key="8">
    <source>
        <dbReference type="SAM" id="MobiDB-lite"/>
    </source>
</evidence>
<dbReference type="HOGENOM" id="CLU_556175_0_0_1"/>
<organism evidence="11">
    <name type="scientific">Petromyzon marinus</name>
    <name type="common">Sea lamprey</name>
    <dbReference type="NCBI Taxonomy" id="7757"/>
    <lineage>
        <taxon>Eukaryota</taxon>
        <taxon>Metazoa</taxon>
        <taxon>Chordata</taxon>
        <taxon>Craniata</taxon>
        <taxon>Vertebrata</taxon>
        <taxon>Cyclostomata</taxon>
        <taxon>Hyperoartia</taxon>
        <taxon>Petromyzontiformes</taxon>
        <taxon>Petromyzontidae</taxon>
        <taxon>Petromyzon</taxon>
    </lineage>
</organism>
<accession>S4RF24</accession>
<dbReference type="SUPFAM" id="SSF144232">
    <property type="entry name" value="HIT/MYND zinc finger-like"/>
    <property type="match status" value="1"/>
</dbReference>
<dbReference type="Ensembl" id="ENSPMAT00000003822.1">
    <property type="protein sequence ID" value="ENSPMAP00000003806.1"/>
    <property type="gene ID" value="ENSPMAG00000003496.1"/>
</dbReference>
<keyword evidence="4 7" id="KW-0863">Zinc-finger</keyword>
<dbReference type="GO" id="GO:0008270">
    <property type="term" value="F:zinc ion binding"/>
    <property type="evidence" value="ECO:0007669"/>
    <property type="project" value="UniProtKB-KW"/>
</dbReference>
<evidence type="ECO:0000256" key="7">
    <source>
        <dbReference type="PROSITE-ProRule" id="PRU00134"/>
    </source>
</evidence>
<dbReference type="InterPro" id="IPR002893">
    <property type="entry name" value="Znf_MYND"/>
</dbReference>
<dbReference type="PROSITE" id="PS50235">
    <property type="entry name" value="USP_3"/>
    <property type="match status" value="1"/>
</dbReference>
<dbReference type="STRING" id="7757.ENSPMAP00000003806"/>
<dbReference type="InterPro" id="IPR038765">
    <property type="entry name" value="Papain-like_cys_pep_sf"/>
</dbReference>
<dbReference type="InterPro" id="IPR001394">
    <property type="entry name" value="Peptidase_C19_UCH"/>
</dbReference>
<evidence type="ECO:0000256" key="3">
    <source>
        <dbReference type="ARBA" id="ARBA00022723"/>
    </source>
</evidence>
<reference evidence="11" key="2">
    <citation type="submission" date="2025-09" db="UniProtKB">
        <authorList>
            <consortium name="Ensembl"/>
        </authorList>
    </citation>
    <scope>IDENTIFICATION</scope>
</reference>
<evidence type="ECO:0000259" key="10">
    <source>
        <dbReference type="PROSITE" id="PS50865"/>
    </source>
</evidence>
<feature type="region of interest" description="Disordered" evidence="8">
    <location>
        <begin position="421"/>
        <end position="491"/>
    </location>
</feature>
<dbReference type="GO" id="GO:0004843">
    <property type="term" value="F:cysteine-type deubiquitinase activity"/>
    <property type="evidence" value="ECO:0007669"/>
    <property type="project" value="UniProtKB-EC"/>
</dbReference>
<evidence type="ECO:0000256" key="5">
    <source>
        <dbReference type="ARBA" id="ARBA00022801"/>
    </source>
</evidence>
<feature type="compositionally biased region" description="Pro residues" evidence="8">
    <location>
        <begin position="423"/>
        <end position="432"/>
    </location>
</feature>
<keyword evidence="3" id="KW-0479">Metal-binding</keyword>
<sequence>RLMVSAVPVLACAFCRQTPGPAARLRRCTKCFCVSYCNTSCQKSHWEDHRHVCRPEPVGSPFVLALPATRLTYAALAEAASSMARWLRAATRQKHTHTLYTRQYRVLSLSVRLSVTVTPLPRESPPPVPPPRDSPSDDHLAAPALPCSSHPKAEAGPRPTVSGEAQGSAEPDGARAAAPAAMSAEGEEAAAKGGVARTAGAQFPFVLRLVENGKESEIDDKGEMPLALPVDAHLVLEWRNHERYRDAVAVVTREMGGATGGVVTLQQCLQLFTRPEKLAPEEAWGRYCPVCKTHRQASKQLSLWRLPNVLIVQLKRFSFRNLLWRDKLNSMVAFPVRELDLSEFGGGGGPPPVYDLYGVINHYGGMVGGHYTAFARLPHAHDTRHNHIGWRLFDDSAVVEVDESDVVTRHAYVLLYRRRDSPVPRPSAPPAPHAGVDPGAAGAVSTRDEAPGDGAAELAALSSAGARLREPPAQPAVPASPLAFTDMEEVD</sequence>
<evidence type="ECO:0000313" key="11">
    <source>
        <dbReference type="Ensembl" id="ENSPMAP00000003806.1"/>
    </source>
</evidence>
<keyword evidence="6" id="KW-0862">Zinc</keyword>
<keyword evidence="5" id="KW-0378">Hydrolase</keyword>
<dbReference type="GO" id="GO:0016579">
    <property type="term" value="P:protein deubiquitination"/>
    <property type="evidence" value="ECO:0007669"/>
    <property type="project" value="InterPro"/>
</dbReference>
<dbReference type="GeneTree" id="ENSGT00940000159085"/>
<reference evidence="11" key="1">
    <citation type="submission" date="2025-08" db="UniProtKB">
        <authorList>
            <consortium name="Ensembl"/>
        </authorList>
    </citation>
    <scope>IDENTIFICATION</scope>
</reference>
<dbReference type="PROSITE" id="PS01360">
    <property type="entry name" value="ZF_MYND_1"/>
    <property type="match status" value="1"/>
</dbReference>
<proteinExistence type="predicted"/>
<dbReference type="SUPFAM" id="SSF54001">
    <property type="entry name" value="Cysteine proteinases"/>
    <property type="match status" value="1"/>
</dbReference>
<dbReference type="EC" id="3.4.19.12" evidence="2"/>
<dbReference type="InterPro" id="IPR050185">
    <property type="entry name" value="Ub_carboxyl-term_hydrolase"/>
</dbReference>
<feature type="domain" description="MYND-type" evidence="10">
    <location>
        <begin position="12"/>
        <end position="53"/>
    </location>
</feature>
<feature type="domain" description="USP" evidence="9">
    <location>
        <begin position="1"/>
        <end position="419"/>
    </location>
</feature>
<feature type="compositionally biased region" description="Low complexity" evidence="8">
    <location>
        <begin position="454"/>
        <end position="466"/>
    </location>
</feature>
<dbReference type="PANTHER" id="PTHR21646:SF74">
    <property type="entry name" value="UBIQUITIN CARBOXYL-TERMINAL HYDROLASE 19"/>
    <property type="match status" value="1"/>
</dbReference>
<evidence type="ECO:0000259" key="9">
    <source>
        <dbReference type="PROSITE" id="PS50235"/>
    </source>
</evidence>
<evidence type="ECO:0000256" key="1">
    <source>
        <dbReference type="ARBA" id="ARBA00000707"/>
    </source>
</evidence>
<evidence type="ECO:0000256" key="4">
    <source>
        <dbReference type="ARBA" id="ARBA00022771"/>
    </source>
</evidence>
<dbReference type="Gene3D" id="6.10.140.2220">
    <property type="match status" value="1"/>
</dbReference>
<dbReference type="Gene3D" id="3.90.70.10">
    <property type="entry name" value="Cysteine proteinases"/>
    <property type="match status" value="1"/>
</dbReference>
<dbReference type="PANTHER" id="PTHR21646">
    <property type="entry name" value="UBIQUITIN CARBOXYL-TERMINAL HYDROLASE"/>
    <property type="match status" value="1"/>
</dbReference>
<feature type="compositionally biased region" description="Low complexity" evidence="8">
    <location>
        <begin position="169"/>
        <end position="184"/>
    </location>
</feature>
<protein>
    <recommendedName>
        <fullName evidence="2">ubiquitinyl hydrolase 1</fullName>
        <ecNumber evidence="2">3.4.19.12</ecNumber>
    </recommendedName>
</protein>
<dbReference type="InterPro" id="IPR028889">
    <property type="entry name" value="USP"/>
</dbReference>
<dbReference type="AlphaFoldDB" id="S4RF24"/>
<name>S4RF24_PETMA</name>
<evidence type="ECO:0000256" key="2">
    <source>
        <dbReference type="ARBA" id="ARBA00012759"/>
    </source>
</evidence>